<dbReference type="InterPro" id="IPR019186">
    <property type="entry name" value="Nucleolar_protein_12"/>
</dbReference>
<accession>A0A0C9UBR5</accession>
<gene>
    <name evidence="6" type="ORF">M422DRAFT_62129</name>
</gene>
<dbReference type="OrthoDB" id="551633at2759"/>
<keyword evidence="4" id="KW-0539">Nucleus</keyword>
<sequence length="223" mass="25781">MSTRNTTIFSQAHAIYTAKKKAKKEQIQEVVFDEEARREYLTGFRKRNIRKKEDKRNKAIERERLERLEMRKQHRHELAERAAQNAKEVESALGMFPADDADSGSVAESVEAQEEEMEFEDEEQLAVVTVVEDFNPESVVHPAPRPSMDKSGSDLQPTTVPQSRESVLQEKKKPLKARKPKSKPKKIHYETQAARKAERTKQRSRRAEKAERAGGKTLRRSKR</sequence>
<dbReference type="EMBL" id="KN837365">
    <property type="protein sequence ID" value="KIJ26547.1"/>
    <property type="molecule type" value="Genomic_DNA"/>
</dbReference>
<feature type="compositionally biased region" description="Basic residues" evidence="5">
    <location>
        <begin position="173"/>
        <end position="186"/>
    </location>
</feature>
<dbReference type="PANTHER" id="PTHR14577">
    <property type="entry name" value="NUCLEOLAR PROTEIN 12"/>
    <property type="match status" value="1"/>
</dbReference>
<evidence type="ECO:0008006" key="8">
    <source>
        <dbReference type="Google" id="ProtNLM"/>
    </source>
</evidence>
<keyword evidence="7" id="KW-1185">Reference proteome</keyword>
<evidence type="ECO:0000256" key="5">
    <source>
        <dbReference type="SAM" id="MobiDB-lite"/>
    </source>
</evidence>
<dbReference type="PANTHER" id="PTHR14577:SF0">
    <property type="entry name" value="NUCLEOLAR PROTEIN 12"/>
    <property type="match status" value="1"/>
</dbReference>
<organism evidence="6 7">
    <name type="scientific">Sphaerobolus stellatus (strain SS14)</name>
    <dbReference type="NCBI Taxonomy" id="990650"/>
    <lineage>
        <taxon>Eukaryota</taxon>
        <taxon>Fungi</taxon>
        <taxon>Dikarya</taxon>
        <taxon>Basidiomycota</taxon>
        <taxon>Agaricomycotina</taxon>
        <taxon>Agaricomycetes</taxon>
        <taxon>Phallomycetidae</taxon>
        <taxon>Geastrales</taxon>
        <taxon>Sphaerobolaceae</taxon>
        <taxon>Sphaerobolus</taxon>
    </lineage>
</organism>
<comment type="similarity">
    <text evidence="2">Belongs to the RRP17 family.</text>
</comment>
<evidence type="ECO:0000256" key="3">
    <source>
        <dbReference type="ARBA" id="ARBA00023054"/>
    </source>
</evidence>
<dbReference type="GO" id="GO:0019843">
    <property type="term" value="F:rRNA binding"/>
    <property type="evidence" value="ECO:0007669"/>
    <property type="project" value="TreeGrafter"/>
</dbReference>
<dbReference type="Proteomes" id="UP000054279">
    <property type="component" value="Unassembled WGS sequence"/>
</dbReference>
<feature type="compositionally biased region" description="Acidic residues" evidence="5">
    <location>
        <begin position="111"/>
        <end position="124"/>
    </location>
</feature>
<feature type="compositionally biased region" description="Basic and acidic residues" evidence="5">
    <location>
        <begin position="187"/>
        <end position="214"/>
    </location>
</feature>
<dbReference type="GO" id="GO:0005730">
    <property type="term" value="C:nucleolus"/>
    <property type="evidence" value="ECO:0007669"/>
    <property type="project" value="UniProtKB-SubCell"/>
</dbReference>
<dbReference type="Pfam" id="PF09805">
    <property type="entry name" value="Nop25"/>
    <property type="match status" value="1"/>
</dbReference>
<protein>
    <recommendedName>
        <fullName evidence="8">Nucleolar protein 12</fullName>
    </recommendedName>
</protein>
<evidence type="ECO:0000313" key="7">
    <source>
        <dbReference type="Proteomes" id="UP000054279"/>
    </source>
</evidence>
<dbReference type="AlphaFoldDB" id="A0A0C9UBR5"/>
<name>A0A0C9UBR5_SPHS4</name>
<evidence type="ECO:0000313" key="6">
    <source>
        <dbReference type="EMBL" id="KIJ26547.1"/>
    </source>
</evidence>
<evidence type="ECO:0000256" key="2">
    <source>
        <dbReference type="ARBA" id="ARBA00007175"/>
    </source>
</evidence>
<comment type="subcellular location">
    <subcellularLocation>
        <location evidence="1">Nucleus</location>
        <location evidence="1">Nucleolus</location>
    </subcellularLocation>
</comment>
<keyword evidence="3" id="KW-0175">Coiled coil</keyword>
<reference evidence="6 7" key="1">
    <citation type="submission" date="2014-06" db="EMBL/GenBank/DDBJ databases">
        <title>Evolutionary Origins and Diversification of the Mycorrhizal Mutualists.</title>
        <authorList>
            <consortium name="DOE Joint Genome Institute"/>
            <consortium name="Mycorrhizal Genomics Consortium"/>
            <person name="Kohler A."/>
            <person name="Kuo A."/>
            <person name="Nagy L.G."/>
            <person name="Floudas D."/>
            <person name="Copeland A."/>
            <person name="Barry K.W."/>
            <person name="Cichocki N."/>
            <person name="Veneault-Fourrey C."/>
            <person name="LaButti K."/>
            <person name="Lindquist E.A."/>
            <person name="Lipzen A."/>
            <person name="Lundell T."/>
            <person name="Morin E."/>
            <person name="Murat C."/>
            <person name="Riley R."/>
            <person name="Ohm R."/>
            <person name="Sun H."/>
            <person name="Tunlid A."/>
            <person name="Henrissat B."/>
            <person name="Grigoriev I.V."/>
            <person name="Hibbett D.S."/>
            <person name="Martin F."/>
        </authorList>
    </citation>
    <scope>NUCLEOTIDE SEQUENCE [LARGE SCALE GENOMIC DNA]</scope>
    <source>
        <strain evidence="6 7">SS14</strain>
    </source>
</reference>
<dbReference type="HOGENOM" id="CLU_083957_0_0_1"/>
<feature type="region of interest" description="Disordered" evidence="5">
    <location>
        <begin position="96"/>
        <end position="223"/>
    </location>
</feature>
<evidence type="ECO:0000256" key="1">
    <source>
        <dbReference type="ARBA" id="ARBA00004604"/>
    </source>
</evidence>
<feature type="compositionally biased region" description="Polar residues" evidence="5">
    <location>
        <begin position="153"/>
        <end position="166"/>
    </location>
</feature>
<evidence type="ECO:0000256" key="4">
    <source>
        <dbReference type="ARBA" id="ARBA00023242"/>
    </source>
</evidence>
<proteinExistence type="inferred from homology"/>